<evidence type="ECO:0000259" key="9">
    <source>
        <dbReference type="Pfam" id="PF00912"/>
    </source>
</evidence>
<dbReference type="InterPro" id="IPR009647">
    <property type="entry name" value="PBP_C"/>
</dbReference>
<keyword evidence="14" id="KW-1185">Reference proteome</keyword>
<keyword evidence="3" id="KW-0645">Protease</keyword>
<dbReference type="EMBL" id="MDUX01000012">
    <property type="protein sequence ID" value="KAF7599916.1"/>
    <property type="molecule type" value="Genomic_DNA"/>
</dbReference>
<feature type="domain" description="Penicillin-binding C-terminal" evidence="10">
    <location>
        <begin position="604"/>
        <end position="672"/>
    </location>
</feature>
<evidence type="ECO:0000256" key="2">
    <source>
        <dbReference type="ARBA" id="ARBA00022645"/>
    </source>
</evidence>
<reference evidence="12 13" key="2">
    <citation type="submission" date="2017-07" db="EMBL/GenBank/DDBJ databases">
        <title>Candidatus Dactylopiibacterium carminicum, a nitrogen-fixing symbiont of the cochineal insect Dactylopius coccus and Dactylopius opuntiae (Hemiptera: Coccoidea: Dactylopiidae).</title>
        <authorList>
            <person name="Vera A."/>
        </authorList>
    </citation>
    <scope>NUCLEOTIDE SEQUENCE [LARGE SCALE GENOMIC DNA]</scope>
    <source>
        <strain evidence="12 13">NFDCM</strain>
    </source>
</reference>
<dbReference type="InterPro" id="IPR050396">
    <property type="entry name" value="Glycosyltr_51/Transpeptidase"/>
</dbReference>
<gene>
    <name evidence="11" type="ORF">BGI27_05565</name>
    <name evidence="12" type="ORF">CGU29_04780</name>
</gene>
<evidence type="ECO:0000313" key="14">
    <source>
        <dbReference type="Proteomes" id="UP000623509"/>
    </source>
</evidence>
<dbReference type="OrthoDB" id="9766909at2"/>
<dbReference type="SUPFAM" id="SSF56601">
    <property type="entry name" value="beta-lactamase/transpeptidase-like"/>
    <property type="match status" value="1"/>
</dbReference>
<evidence type="ECO:0000313" key="11">
    <source>
        <dbReference type="EMBL" id="KAF7599916.1"/>
    </source>
</evidence>
<accession>A0A272EVS0</accession>
<dbReference type="InterPro" id="IPR023346">
    <property type="entry name" value="Lysozyme-like_dom_sf"/>
</dbReference>
<dbReference type="GO" id="GO:0006508">
    <property type="term" value="P:proteolysis"/>
    <property type="evidence" value="ECO:0007669"/>
    <property type="project" value="UniProtKB-KW"/>
</dbReference>
<dbReference type="EC" id="2.4.99.28" evidence="7"/>
<dbReference type="GO" id="GO:0004180">
    <property type="term" value="F:carboxypeptidase activity"/>
    <property type="evidence" value="ECO:0007669"/>
    <property type="project" value="UniProtKB-KW"/>
</dbReference>
<dbReference type="InterPro" id="IPR036950">
    <property type="entry name" value="PBP_transglycosylase"/>
</dbReference>
<dbReference type="Gene3D" id="1.10.3810.10">
    <property type="entry name" value="Biosynthetic peptidoglycan transglycosylase-like"/>
    <property type="match status" value="1"/>
</dbReference>
<feature type="domain" description="Glycosyl transferase family 51" evidence="9">
    <location>
        <begin position="95"/>
        <end position="260"/>
    </location>
</feature>
<dbReference type="AlphaFoldDB" id="A0A272EVS0"/>
<dbReference type="PANTHER" id="PTHR32282:SF15">
    <property type="entry name" value="PENICILLIN-BINDING PROTEIN 1C"/>
    <property type="match status" value="1"/>
</dbReference>
<dbReference type="GO" id="GO:0030288">
    <property type="term" value="C:outer membrane-bounded periplasmic space"/>
    <property type="evidence" value="ECO:0007669"/>
    <property type="project" value="TreeGrafter"/>
</dbReference>
<evidence type="ECO:0000256" key="5">
    <source>
        <dbReference type="ARBA" id="ARBA00022679"/>
    </source>
</evidence>
<dbReference type="Proteomes" id="UP000623509">
    <property type="component" value="Unassembled WGS sequence"/>
</dbReference>
<keyword evidence="2" id="KW-0121">Carboxypeptidase</keyword>
<organism evidence="12 13">
    <name type="scientific">Candidatus Dactylopiibacterium carminicum</name>
    <dbReference type="NCBI Taxonomy" id="857335"/>
    <lineage>
        <taxon>Bacteria</taxon>
        <taxon>Pseudomonadati</taxon>
        <taxon>Pseudomonadota</taxon>
        <taxon>Betaproteobacteria</taxon>
        <taxon>Rhodocyclales</taxon>
        <taxon>Rhodocyclaceae</taxon>
        <taxon>Candidatus Dactylopiibacterium</taxon>
    </lineage>
</organism>
<evidence type="ECO:0000256" key="3">
    <source>
        <dbReference type="ARBA" id="ARBA00022670"/>
    </source>
</evidence>
<dbReference type="InterPro" id="IPR012338">
    <property type="entry name" value="Beta-lactam/transpept-like"/>
</dbReference>
<evidence type="ECO:0000313" key="12">
    <source>
        <dbReference type="EMBL" id="PAS94146.1"/>
    </source>
</evidence>
<evidence type="ECO:0000256" key="8">
    <source>
        <dbReference type="ARBA" id="ARBA00049902"/>
    </source>
</evidence>
<dbReference type="GO" id="GO:0009252">
    <property type="term" value="P:peptidoglycan biosynthetic process"/>
    <property type="evidence" value="ECO:0007669"/>
    <property type="project" value="TreeGrafter"/>
</dbReference>
<dbReference type="EMBL" id="NMRN01000009">
    <property type="protein sequence ID" value="PAS94146.1"/>
    <property type="molecule type" value="Genomic_DNA"/>
</dbReference>
<dbReference type="Pfam" id="PF00912">
    <property type="entry name" value="Transgly"/>
    <property type="match status" value="1"/>
</dbReference>
<dbReference type="PANTHER" id="PTHR32282">
    <property type="entry name" value="BINDING PROTEIN TRANSPEPTIDASE, PUTATIVE-RELATED"/>
    <property type="match status" value="1"/>
</dbReference>
<comment type="catalytic activity">
    <reaction evidence="8">
        <text>[GlcNAc-(1-&gt;4)-Mur2Ac(oyl-L-Ala-gamma-D-Glu-L-Lys-D-Ala-D-Ala)](n)-di-trans,octa-cis-undecaprenyl diphosphate + beta-D-GlcNAc-(1-&gt;4)-Mur2Ac(oyl-L-Ala-gamma-D-Glu-L-Lys-D-Ala-D-Ala)-di-trans,octa-cis-undecaprenyl diphosphate = [GlcNAc-(1-&gt;4)-Mur2Ac(oyl-L-Ala-gamma-D-Glu-L-Lys-D-Ala-D-Ala)](n+1)-di-trans,octa-cis-undecaprenyl diphosphate + di-trans,octa-cis-undecaprenyl diphosphate + H(+)</text>
        <dbReference type="Rhea" id="RHEA:23708"/>
        <dbReference type="Rhea" id="RHEA-COMP:9602"/>
        <dbReference type="Rhea" id="RHEA-COMP:9603"/>
        <dbReference type="ChEBI" id="CHEBI:15378"/>
        <dbReference type="ChEBI" id="CHEBI:58405"/>
        <dbReference type="ChEBI" id="CHEBI:60033"/>
        <dbReference type="ChEBI" id="CHEBI:78435"/>
        <dbReference type="EC" id="2.4.99.28"/>
    </reaction>
</comment>
<evidence type="ECO:0000256" key="7">
    <source>
        <dbReference type="ARBA" id="ARBA00044770"/>
    </source>
</evidence>
<reference evidence="11 14" key="1">
    <citation type="submission" date="2016-08" db="EMBL/GenBank/DDBJ databases">
        <title>Candidatus Dactylopiibacterium carminicum genome sequence.</title>
        <authorList>
            <person name="Ramirez-Puebla S.T."/>
            <person name="Ormeno-Orrillo E."/>
            <person name="Vera-Ponce De Leon A."/>
            <person name="Luis L."/>
            <person name="Sanchez-Flores A."/>
            <person name="Monica R."/>
            <person name="Martinez-Romero E."/>
        </authorList>
    </citation>
    <scope>NUCLEOTIDE SEQUENCE [LARGE SCALE GENOMIC DNA]</scope>
    <source>
        <strain evidence="11">END1</strain>
    </source>
</reference>
<comment type="pathway">
    <text evidence="1">Cell wall biogenesis; peptidoglycan biosynthesis.</text>
</comment>
<evidence type="ECO:0000256" key="4">
    <source>
        <dbReference type="ARBA" id="ARBA00022676"/>
    </source>
</evidence>
<comment type="caution">
    <text evidence="12">The sequence shown here is derived from an EMBL/GenBank/DDBJ whole genome shotgun (WGS) entry which is preliminary data.</text>
</comment>
<proteinExistence type="predicted"/>
<evidence type="ECO:0000259" key="10">
    <source>
        <dbReference type="Pfam" id="PF06832"/>
    </source>
</evidence>
<dbReference type="InterPro" id="IPR001264">
    <property type="entry name" value="Glyco_trans_51"/>
</dbReference>
<keyword evidence="5" id="KW-0808">Transferase</keyword>
<protein>
    <recommendedName>
        <fullName evidence="7">peptidoglycan glycosyltransferase</fullName>
        <ecNumber evidence="7">2.4.99.28</ecNumber>
    </recommendedName>
</protein>
<name>A0A272EVS0_9RHOO</name>
<dbReference type="SUPFAM" id="SSF53955">
    <property type="entry name" value="Lysozyme-like"/>
    <property type="match status" value="1"/>
</dbReference>
<dbReference type="Pfam" id="PF06832">
    <property type="entry name" value="BiPBP_C"/>
    <property type="match status" value="1"/>
</dbReference>
<evidence type="ECO:0000256" key="1">
    <source>
        <dbReference type="ARBA" id="ARBA00004752"/>
    </source>
</evidence>
<dbReference type="GO" id="GO:0008955">
    <property type="term" value="F:peptidoglycan glycosyltransferase activity"/>
    <property type="evidence" value="ECO:0007669"/>
    <property type="project" value="UniProtKB-EC"/>
</dbReference>
<keyword evidence="4" id="KW-0328">Glycosyltransferase</keyword>
<keyword evidence="3" id="KW-0378">Hydrolase</keyword>
<keyword evidence="6" id="KW-0511">Multifunctional enzyme</keyword>
<dbReference type="Proteomes" id="UP000216107">
    <property type="component" value="Unassembled WGS sequence"/>
</dbReference>
<sequence>MPARSPEPQTTRRRFRRACKRRVCRPCGQPSTRRGEPIMKSRLLLCCTALWLWQTAARAENLPSFSQVRASHIASDALLVDRRGEPLADLRLDMHGRRLQWTPLSALSPAMRDALLRAEDRRFFQHKGVDWLAFAGAAWQNLWGDTTRGASTLTMQLAGLLDPELRLPKDHGGRRSLSQKWDQGVAALALEEQWSKAQILEAYLNLAPFRGDLQGITAASELLFGVRPAVLDVTQASLLAALLRGPNARPGVVARRACVLAEGMGQKRLCPQITRLASTRLDAPRNQPRHGLAPHLARLSLKHPGEARTSLIDAMLQVRLLGLLQAQHDPGAAALVLDNASGEVLAWIGALDPALPDGVSRGRLLADWWAPAAAALALEQRWASPATPLPRGWLPWLAEPQPERDFEANWLSLRAALELHDSAALLQLRQRNGHEAWLARLQRLGFAPAGEADAPGTVNLLQLAALWRSFASLDHRPAQVFPGLAGISATSVWPAAPAWLIRQLLGDYSLWEARGLEGGAPVLVGIAGPYTLVFAPARAEDARQRWLTLAQCIAAPATPTPPPEGIEQALVSFEPPQEAARREYFITGTAPDMVSVLPGLRRARIDFPEADAHYVLPSDAPIAPWSFAAEGAVALHWRLDGQALSSGRLLSWPPQAGRHALEILGPDGELLDSMEFEISLQP</sequence>
<evidence type="ECO:0000313" key="13">
    <source>
        <dbReference type="Proteomes" id="UP000216107"/>
    </source>
</evidence>
<evidence type="ECO:0000256" key="6">
    <source>
        <dbReference type="ARBA" id="ARBA00023268"/>
    </source>
</evidence>